<proteinExistence type="predicted"/>
<evidence type="ECO:0000313" key="2">
    <source>
        <dbReference type="Proteomes" id="UP000308114"/>
    </source>
</evidence>
<name>A0A4U2PQY6_9BACL</name>
<evidence type="ECO:0000313" key="1">
    <source>
        <dbReference type="EMBL" id="TKH41665.1"/>
    </source>
</evidence>
<reference evidence="1 2" key="1">
    <citation type="submission" date="2018-01" db="EMBL/GenBank/DDBJ databases">
        <title>Bacillales members from the olive rhizosphere are effective biological control agents against Verticillium dahliae.</title>
        <authorList>
            <person name="Gomez-Lama C."/>
            <person name="Legarda G."/>
            <person name="Ruano-Rosa D."/>
            <person name="Pizarro-Tobias P."/>
            <person name="Valverde-Corredor A."/>
            <person name="Niqui J.L."/>
            <person name="Trivino J.C."/>
            <person name="Roca A."/>
            <person name="Mercado-Blanco J."/>
        </authorList>
    </citation>
    <scope>NUCLEOTIDE SEQUENCE [LARGE SCALE GENOMIC DNA]</scope>
    <source>
        <strain evidence="1 2">PIC167</strain>
    </source>
</reference>
<sequence length="250" mass="28983">MFPLSNGIELNFKDDWKEALIAEMEASGYVIDPNKSVQDISSIYFNWKRRIVAPKKRKVHISKEMKFNPKYRKSFRKIIKHIEMGADITPFLSKTTTRTEYNDLLLNDWKIHHLHLGKKHEDNGIFIERTKDVLFIRFEEKDAYFIQVLDHKSFSAQEMVRIIDKNWPKLIETYQMPVDSTSSSIISDEEKHQFRKNGINSAVSVGNETTYMPIGLGITGAKTSTEAEITSDKYLNSLSLITIKTSNLLF</sequence>
<comment type="caution">
    <text evidence="1">The sequence shown here is derived from an EMBL/GenBank/DDBJ whole genome shotgun (WGS) entry which is preliminary data.</text>
</comment>
<dbReference type="AlphaFoldDB" id="A0A4U2PQY6"/>
<dbReference type="EMBL" id="PNXQ01000016">
    <property type="protein sequence ID" value="TKH41665.1"/>
    <property type="molecule type" value="Genomic_DNA"/>
</dbReference>
<dbReference type="RefSeq" id="WP_137063331.1">
    <property type="nucleotide sequence ID" value="NZ_PNXQ01000016.1"/>
</dbReference>
<organism evidence="1 2">
    <name type="scientific">Paenibacillus terrae</name>
    <dbReference type="NCBI Taxonomy" id="159743"/>
    <lineage>
        <taxon>Bacteria</taxon>
        <taxon>Bacillati</taxon>
        <taxon>Bacillota</taxon>
        <taxon>Bacilli</taxon>
        <taxon>Bacillales</taxon>
        <taxon>Paenibacillaceae</taxon>
        <taxon>Paenibacillus</taxon>
    </lineage>
</organism>
<protein>
    <submittedName>
        <fullName evidence="1">Uncharacterized protein</fullName>
    </submittedName>
</protein>
<gene>
    <name evidence="1" type="ORF">C1I60_20285</name>
</gene>
<dbReference type="Proteomes" id="UP000308114">
    <property type="component" value="Unassembled WGS sequence"/>
</dbReference>
<accession>A0A4U2PQY6</accession>